<dbReference type="RefSeq" id="WP_316910852.1">
    <property type="nucleotide sequence ID" value="NZ_JAPTGD010000002.1"/>
</dbReference>
<evidence type="ECO:0000313" key="2">
    <source>
        <dbReference type="Proteomes" id="UP001269400"/>
    </source>
</evidence>
<gene>
    <name evidence="1" type="ORF">O0Q50_20850</name>
</gene>
<sequence>MSKKRILFISLGWLTALAFLFVGITYSANKEEMETNKWLEQAKKETYQGTVNAYKVKRILSVKSPLTDELDSISEIFFDKKVDLTKIKVIEAIVETSNNERKVANIVTEIKDSKSVSSVKSVSGILIKGKNKGGNLIVYSQLKND</sequence>
<evidence type="ECO:0000313" key="1">
    <source>
        <dbReference type="EMBL" id="MDU9693627.1"/>
    </source>
</evidence>
<reference evidence="1" key="2">
    <citation type="submission" date="2022-12" db="EMBL/GenBank/DDBJ databases">
        <authorList>
            <person name="Dechsakulwatana C."/>
            <person name="Rungsihiranrut A."/>
            <person name="Muangchinda C."/>
            <person name="Ningthoujam R."/>
            <person name="Klankeo P."/>
            <person name="Pinyakong O."/>
        </authorList>
    </citation>
    <scope>NUCLEOTIDE SEQUENCE</scope>
    <source>
        <strain evidence="1">TL01-2</strain>
    </source>
</reference>
<organism evidence="1 2">
    <name type="scientific">Priestia aryabhattai</name>
    <name type="common">Bacillus aryabhattai</name>
    <dbReference type="NCBI Taxonomy" id="412384"/>
    <lineage>
        <taxon>Bacteria</taxon>
        <taxon>Bacillati</taxon>
        <taxon>Bacillota</taxon>
        <taxon>Bacilli</taxon>
        <taxon>Bacillales</taxon>
        <taxon>Bacillaceae</taxon>
        <taxon>Priestia</taxon>
    </lineage>
</organism>
<name>A0AAX6NCV5_PRIAR</name>
<dbReference type="Proteomes" id="UP001269400">
    <property type="component" value="Unassembled WGS sequence"/>
</dbReference>
<accession>A0AAX6NCV5</accession>
<dbReference type="EMBL" id="JAPTGD010000002">
    <property type="protein sequence ID" value="MDU9693627.1"/>
    <property type="molecule type" value="Genomic_DNA"/>
</dbReference>
<protein>
    <submittedName>
        <fullName evidence="1">Uncharacterized protein</fullName>
    </submittedName>
</protein>
<comment type="caution">
    <text evidence="1">The sequence shown here is derived from an EMBL/GenBank/DDBJ whole genome shotgun (WGS) entry which is preliminary data.</text>
</comment>
<reference evidence="1" key="1">
    <citation type="journal article" date="2022" name="J Environ Chem Eng">
        <title>Biodegradation of petroleum oil using a constructed nonpathogenic and heavy metal-tolerant bacterial consortium isolated from marine sponges.</title>
        <authorList>
            <person name="Dechsakulwatana C."/>
            <person name="Rungsihiranrut A."/>
            <person name="Muangchinda C."/>
            <person name="Ningthoujam R."/>
            <person name="Klankeo P."/>
            <person name="Pinyakong O."/>
        </authorList>
    </citation>
    <scope>NUCLEOTIDE SEQUENCE</scope>
    <source>
        <strain evidence="1">TL01-2</strain>
    </source>
</reference>
<dbReference type="AlphaFoldDB" id="A0AAX6NCV5"/>
<proteinExistence type="predicted"/>